<dbReference type="InterPro" id="IPR027417">
    <property type="entry name" value="P-loop_NTPase"/>
</dbReference>
<dbReference type="InterPro" id="IPR004125">
    <property type="entry name" value="Signal_recog_particle_SRP54_M"/>
</dbReference>
<evidence type="ECO:0000256" key="6">
    <source>
        <dbReference type="ARBA" id="ARBA00023135"/>
    </source>
</evidence>
<dbReference type="Pfam" id="PF00448">
    <property type="entry name" value="SRP54"/>
    <property type="match status" value="1"/>
</dbReference>
<dbReference type="NCBIfam" id="TIGR00959">
    <property type="entry name" value="ffh"/>
    <property type="match status" value="1"/>
</dbReference>
<dbReference type="SUPFAM" id="SSF47446">
    <property type="entry name" value="Signal peptide-binding domain"/>
    <property type="match status" value="1"/>
</dbReference>
<name>A0ABT2PUY7_9MOLU</name>
<feature type="region of interest" description="Disordered" evidence="10">
    <location>
        <begin position="421"/>
        <end position="467"/>
    </location>
</feature>
<evidence type="ECO:0000256" key="9">
    <source>
        <dbReference type="HAMAP-Rule" id="MF_00306"/>
    </source>
</evidence>
<evidence type="ECO:0000256" key="2">
    <source>
        <dbReference type="ARBA" id="ARBA00022741"/>
    </source>
</evidence>
<organism evidence="12 13">
    <name type="scientific">Paracholeplasma vituli</name>
    <dbReference type="NCBI Taxonomy" id="69473"/>
    <lineage>
        <taxon>Bacteria</taxon>
        <taxon>Bacillati</taxon>
        <taxon>Mycoplasmatota</taxon>
        <taxon>Mollicutes</taxon>
        <taxon>Acholeplasmatales</taxon>
        <taxon>Acholeplasmataceae</taxon>
        <taxon>Paracholeplasma</taxon>
    </lineage>
</organism>
<keyword evidence="2 9" id="KW-0547">Nucleotide-binding</keyword>
<feature type="binding site" evidence="9">
    <location>
        <begin position="248"/>
        <end position="251"/>
    </location>
    <ligand>
        <name>GTP</name>
        <dbReference type="ChEBI" id="CHEBI:37565"/>
    </ligand>
</feature>
<dbReference type="InterPro" id="IPR013822">
    <property type="entry name" value="Signal_recog_particl_SRP54_hlx"/>
</dbReference>
<feature type="compositionally biased region" description="Low complexity" evidence="10">
    <location>
        <begin position="422"/>
        <end position="433"/>
    </location>
</feature>
<dbReference type="SUPFAM" id="SSF52540">
    <property type="entry name" value="P-loop containing nucleoside triphosphate hydrolases"/>
    <property type="match status" value="1"/>
</dbReference>
<dbReference type="PANTHER" id="PTHR11564">
    <property type="entry name" value="SIGNAL RECOGNITION PARTICLE 54K PROTEIN SRP54"/>
    <property type="match status" value="1"/>
</dbReference>
<dbReference type="RefSeq" id="WP_262096019.1">
    <property type="nucleotide sequence ID" value="NZ_JAOEGN010000005.1"/>
</dbReference>
<dbReference type="InterPro" id="IPR003593">
    <property type="entry name" value="AAA+_ATPase"/>
</dbReference>
<dbReference type="PROSITE" id="PS00300">
    <property type="entry name" value="SRP54"/>
    <property type="match status" value="1"/>
</dbReference>
<dbReference type="HAMAP" id="MF_00306">
    <property type="entry name" value="SRP54"/>
    <property type="match status" value="1"/>
</dbReference>
<evidence type="ECO:0000256" key="3">
    <source>
        <dbReference type="ARBA" id="ARBA00022801"/>
    </source>
</evidence>
<keyword evidence="5 9" id="KW-0342">GTP-binding</keyword>
<dbReference type="InterPro" id="IPR000897">
    <property type="entry name" value="SRP54_GTPase_dom"/>
</dbReference>
<evidence type="ECO:0000256" key="1">
    <source>
        <dbReference type="ARBA" id="ARBA00005450"/>
    </source>
</evidence>
<comment type="subcellular location">
    <subcellularLocation>
        <location evidence="9">Cytoplasm</location>
    </subcellularLocation>
    <text evidence="9">The SRP-RNC complex is targeted to the cytoplasmic membrane.</text>
</comment>
<comment type="function">
    <text evidence="9">Involved in targeting and insertion of nascent membrane proteins into the cytoplasmic membrane. Binds to the hydrophobic signal sequence of the ribosome-nascent chain (RNC) as it emerges from the ribosomes. The SRP-RNC complex is then targeted to the cytoplasmic membrane where it interacts with the SRP receptor FtsY.</text>
</comment>
<evidence type="ECO:0000256" key="5">
    <source>
        <dbReference type="ARBA" id="ARBA00023134"/>
    </source>
</evidence>
<proteinExistence type="inferred from homology"/>
<keyword evidence="9" id="KW-0963">Cytoplasm</keyword>
<evidence type="ECO:0000256" key="7">
    <source>
        <dbReference type="ARBA" id="ARBA00023274"/>
    </source>
</evidence>
<feature type="compositionally biased region" description="Basic residues" evidence="10">
    <location>
        <begin position="453"/>
        <end position="467"/>
    </location>
</feature>
<comment type="caution">
    <text evidence="12">The sequence shown here is derived from an EMBL/GenBank/DDBJ whole genome shotgun (WGS) entry which is preliminary data.</text>
</comment>
<keyword evidence="3 9" id="KW-0378">Hydrolase</keyword>
<dbReference type="Gene3D" id="3.40.50.300">
    <property type="entry name" value="P-loop containing nucleotide triphosphate hydrolases"/>
    <property type="match status" value="1"/>
</dbReference>
<dbReference type="SMART" id="SM00382">
    <property type="entry name" value="AAA"/>
    <property type="match status" value="1"/>
</dbReference>
<feature type="binding site" evidence="9">
    <location>
        <begin position="108"/>
        <end position="115"/>
    </location>
    <ligand>
        <name>GTP</name>
        <dbReference type="ChEBI" id="CHEBI:37565"/>
    </ligand>
</feature>
<dbReference type="CDD" id="cd18539">
    <property type="entry name" value="SRP_G"/>
    <property type="match status" value="1"/>
</dbReference>
<dbReference type="InterPro" id="IPR022941">
    <property type="entry name" value="SRP54"/>
</dbReference>
<keyword evidence="13" id="KW-1185">Reference proteome</keyword>
<dbReference type="SMART" id="SM00963">
    <property type="entry name" value="SRP54_N"/>
    <property type="match status" value="1"/>
</dbReference>
<keyword evidence="7 9" id="KW-0687">Ribonucleoprotein</keyword>
<dbReference type="EMBL" id="JAOEGN010000005">
    <property type="protein sequence ID" value="MCU0104769.1"/>
    <property type="molecule type" value="Genomic_DNA"/>
</dbReference>
<dbReference type="InterPro" id="IPR042101">
    <property type="entry name" value="SRP54_N_sf"/>
</dbReference>
<comment type="similarity">
    <text evidence="1 9">Belongs to the GTP-binding SRP family. SRP54 subfamily.</text>
</comment>
<dbReference type="InterPro" id="IPR004780">
    <property type="entry name" value="SRP"/>
</dbReference>
<dbReference type="EC" id="3.6.5.4" evidence="9"/>
<protein>
    <recommendedName>
        <fullName evidence="9">Signal recognition particle protein</fullName>
        <ecNumber evidence="9">3.6.5.4</ecNumber>
    </recommendedName>
    <alternativeName>
        <fullName evidence="9">Fifty-four homolog</fullName>
    </alternativeName>
</protein>
<gene>
    <name evidence="9 12" type="primary">ffh</name>
    <name evidence="12" type="ORF">N7603_03775</name>
</gene>
<evidence type="ECO:0000313" key="13">
    <source>
        <dbReference type="Proteomes" id="UP001209076"/>
    </source>
</evidence>
<evidence type="ECO:0000259" key="11">
    <source>
        <dbReference type="PROSITE" id="PS00300"/>
    </source>
</evidence>
<sequence length="467" mass="52084">MAFDSLSSRLQMAMRRITGKGKLNETDIDEMMREVRLSLLEADVNLKVIRQFTNNVKEKALGQKILSGLNPGQQVVKIVFDELKRVMGDETVGISYKASGLTTIMTVGLQGTGKTTAIGKLGAFIRKTEKKKVMFIAADIYRPAAIDQLMTLGKQLDIFVYQEGLIKAQTIVKNGLKYAKDNLYDVVIIDTAGRLNIDAEMMQELIDVKEIAKPDEILLTVDAMTGQVAATVAQSFHEQLNTTGAIITKLDGDTRGGAALSIREISQIPIKFASNGEKMDAFEVFHPERMASRILGMGDVLTLIESATQNIDEDEAMDMMEKMMSGTYNYNDLLKQFKMIKRMGSISKILGFIPGVGKYKDALNNVDDKQFEKMSVIIHSMTEAERKNPKLIEDSSRRRTRIANGAGVQVADVNRLRQALDQQKQMAKQMSKMSESDMKNVQKDPSKLMPQPKMKKGKGKNKGQFRF</sequence>
<dbReference type="Gene3D" id="1.20.120.140">
    <property type="entry name" value="Signal recognition particle SRP54, nucleotide-binding domain"/>
    <property type="match status" value="1"/>
</dbReference>
<dbReference type="PANTHER" id="PTHR11564:SF5">
    <property type="entry name" value="SIGNAL RECOGNITION PARTICLE SUBUNIT SRP54"/>
    <property type="match status" value="1"/>
</dbReference>
<comment type="domain">
    <text evidence="9">Composed of three domains: the N-terminal N domain, which is responsible for interactions with the ribosome, the central G domain, which binds GTP, and the C-terminal M domain, which binds the RNA and the signal sequence of the RNC.</text>
</comment>
<feature type="compositionally biased region" description="Basic and acidic residues" evidence="10">
    <location>
        <begin position="434"/>
        <end position="446"/>
    </location>
</feature>
<reference evidence="13" key="1">
    <citation type="submission" date="2023-07" db="EMBL/GenBank/DDBJ databases">
        <title>Novel Mycoplasma species identified in domestic and wild animals.</title>
        <authorList>
            <person name="Volokhov D.V."/>
            <person name="Furtak V.A."/>
            <person name="Zagorodnyaya T.A."/>
        </authorList>
    </citation>
    <scope>NUCLEOTIDE SEQUENCE [LARGE SCALE GENOMIC DNA]</scope>
    <source>
        <strain evidence="13">92-19</strain>
    </source>
</reference>
<accession>A0ABT2PUY7</accession>
<evidence type="ECO:0000313" key="12">
    <source>
        <dbReference type="EMBL" id="MCU0104769.1"/>
    </source>
</evidence>
<feature type="binding site" evidence="9">
    <location>
        <begin position="190"/>
        <end position="194"/>
    </location>
    <ligand>
        <name>GTP</name>
        <dbReference type="ChEBI" id="CHEBI:37565"/>
    </ligand>
</feature>
<dbReference type="InterPro" id="IPR036891">
    <property type="entry name" value="Signal_recog_part_SRP54_M_sf"/>
</dbReference>
<comment type="catalytic activity">
    <reaction evidence="8 9">
        <text>GTP + H2O = GDP + phosphate + H(+)</text>
        <dbReference type="Rhea" id="RHEA:19669"/>
        <dbReference type="ChEBI" id="CHEBI:15377"/>
        <dbReference type="ChEBI" id="CHEBI:15378"/>
        <dbReference type="ChEBI" id="CHEBI:37565"/>
        <dbReference type="ChEBI" id="CHEBI:43474"/>
        <dbReference type="ChEBI" id="CHEBI:58189"/>
        <dbReference type="EC" id="3.6.5.4"/>
    </reaction>
</comment>
<keyword evidence="6 9" id="KW-0733">Signal recognition particle</keyword>
<dbReference type="Pfam" id="PF02978">
    <property type="entry name" value="SRP_SPB"/>
    <property type="match status" value="1"/>
</dbReference>
<keyword evidence="4 9" id="KW-0694">RNA-binding</keyword>
<feature type="domain" description="SRP54-type proteins GTP-binding" evidence="11">
    <location>
        <begin position="269"/>
        <end position="282"/>
    </location>
</feature>
<evidence type="ECO:0000256" key="4">
    <source>
        <dbReference type="ARBA" id="ARBA00022884"/>
    </source>
</evidence>
<dbReference type="Proteomes" id="UP001209076">
    <property type="component" value="Unassembled WGS sequence"/>
</dbReference>
<dbReference type="Gene3D" id="1.10.260.30">
    <property type="entry name" value="Signal recognition particle, SRP54 subunit, M-domain"/>
    <property type="match status" value="1"/>
</dbReference>
<comment type="subunit">
    <text evidence="9">Part of the signal recognition particle protein translocation system, which is composed of SRP and FtsY.</text>
</comment>
<dbReference type="Pfam" id="PF02881">
    <property type="entry name" value="SRP54_N"/>
    <property type="match status" value="1"/>
</dbReference>
<evidence type="ECO:0000256" key="10">
    <source>
        <dbReference type="SAM" id="MobiDB-lite"/>
    </source>
</evidence>
<evidence type="ECO:0000256" key="8">
    <source>
        <dbReference type="ARBA" id="ARBA00048027"/>
    </source>
</evidence>
<dbReference type="SMART" id="SM00962">
    <property type="entry name" value="SRP54"/>
    <property type="match status" value="1"/>
</dbReference>